<dbReference type="InterPro" id="IPR051781">
    <property type="entry name" value="Metallo-dep_Hydrolase"/>
</dbReference>
<protein>
    <submittedName>
        <fullName evidence="2">Amidohydrolase</fullName>
    </submittedName>
</protein>
<dbReference type="Pfam" id="PF01979">
    <property type="entry name" value="Amidohydro_1"/>
    <property type="match status" value="1"/>
</dbReference>
<reference evidence="3" key="1">
    <citation type="journal article" date="2018" name="Front. Microbiol.">
        <title>Genome-Based Analysis Reveals the Taxonomy and Diversity of the Family Idiomarinaceae.</title>
        <authorList>
            <person name="Liu Y."/>
            <person name="Lai Q."/>
            <person name="Shao Z."/>
        </authorList>
    </citation>
    <scope>NUCLEOTIDE SEQUENCE [LARGE SCALE GENOMIC DNA]</scope>
    <source>
        <strain evidence="3">R22</strain>
    </source>
</reference>
<keyword evidence="2" id="KW-0378">Hydrolase</keyword>
<dbReference type="Gene3D" id="3.40.50.10910">
    <property type="entry name" value="Amidohydrolase"/>
    <property type="match status" value="1"/>
</dbReference>
<sequence>MKALNLKKLGLWLIVLLLVLSATTFGVMYYQVNKAWGEYVPVVDPALYAKTQGAYAITNANVLSTNGQNMLPNQTVLIQEDKITKVGSEFSLPEDAQVIDGTGKFIIPGLIDAHVHLWQSPNDLLLYLANGVTHVRELNGSEEQLQWRAEIAAGRPGPDLFVATRRHNSSSGIAGLFDRWAAKINPVTDIDEIPERVNEIKATGYDAIKIYTLLSNDHFFAFNQEAGNSDIQILGHIPYNLPLSELWSSNLKEIAHVEEFVKALDREFGGYNRDNTEAFLEFVEKRSTDIASRLAANDMAVASTLALVESFPVQKKSVENALSHVHVEHVNRGIAESLHPSIKVMGWLPEVNIYRLPEDYPKERVPGNQRYWKAYAKANQILLQAMRDNRVKVLAGTDANVPVMVPGFSMHDELAALVRTGYTPADALKSATVETAQWMGLQTGVVAAGYQADLVVLDSNPLMDIHNTRAISGVMSNGRWYSPKDTQAMLKAVRDANEGINVQ</sequence>
<keyword evidence="3" id="KW-1185">Reference proteome</keyword>
<evidence type="ECO:0000313" key="2">
    <source>
        <dbReference type="EMBL" id="RUO64693.1"/>
    </source>
</evidence>
<dbReference type="SUPFAM" id="SSF51338">
    <property type="entry name" value="Composite domain of metallo-dependent hydrolases"/>
    <property type="match status" value="1"/>
</dbReference>
<comment type="caution">
    <text evidence="2">The sequence shown here is derived from an EMBL/GenBank/DDBJ whole genome shotgun (WGS) entry which is preliminary data.</text>
</comment>
<dbReference type="Gene3D" id="2.30.40.10">
    <property type="entry name" value="Urease, subunit C, domain 1"/>
    <property type="match status" value="2"/>
</dbReference>
<dbReference type="GO" id="GO:0016810">
    <property type="term" value="F:hydrolase activity, acting on carbon-nitrogen (but not peptide) bonds"/>
    <property type="evidence" value="ECO:0007669"/>
    <property type="project" value="InterPro"/>
</dbReference>
<dbReference type="InterPro" id="IPR032466">
    <property type="entry name" value="Metal_Hydrolase"/>
</dbReference>
<name>A0A432YSN2_9GAMM</name>
<accession>A0A432YSN2</accession>
<dbReference type="Gene3D" id="3.30.110.90">
    <property type="entry name" value="Amidohydrolase"/>
    <property type="match status" value="2"/>
</dbReference>
<dbReference type="EMBL" id="PIQC01000010">
    <property type="protein sequence ID" value="RUO64693.1"/>
    <property type="molecule type" value="Genomic_DNA"/>
</dbReference>
<proteinExistence type="predicted"/>
<gene>
    <name evidence="2" type="ORF">CWI78_12390</name>
</gene>
<dbReference type="AlphaFoldDB" id="A0A432YSN2"/>
<dbReference type="SUPFAM" id="SSF51556">
    <property type="entry name" value="Metallo-dependent hydrolases"/>
    <property type="match status" value="1"/>
</dbReference>
<dbReference type="OrthoDB" id="6190564at2"/>
<evidence type="ECO:0000313" key="3">
    <source>
        <dbReference type="Proteomes" id="UP000288058"/>
    </source>
</evidence>
<evidence type="ECO:0000259" key="1">
    <source>
        <dbReference type="Pfam" id="PF01979"/>
    </source>
</evidence>
<dbReference type="InterPro" id="IPR006680">
    <property type="entry name" value="Amidohydro-rel"/>
</dbReference>
<organism evidence="2 3">
    <name type="scientific">Idiomarina ramblicola</name>
    <dbReference type="NCBI Taxonomy" id="263724"/>
    <lineage>
        <taxon>Bacteria</taxon>
        <taxon>Pseudomonadati</taxon>
        <taxon>Pseudomonadota</taxon>
        <taxon>Gammaproteobacteria</taxon>
        <taxon>Alteromonadales</taxon>
        <taxon>Idiomarinaceae</taxon>
        <taxon>Idiomarina</taxon>
    </lineage>
</organism>
<dbReference type="Gene3D" id="1.20.58.520">
    <property type="entry name" value="Amidohydrolase"/>
    <property type="match status" value="2"/>
</dbReference>
<dbReference type="Proteomes" id="UP000288058">
    <property type="component" value="Unassembled WGS sequence"/>
</dbReference>
<feature type="domain" description="Amidohydrolase-related" evidence="1">
    <location>
        <begin position="319"/>
        <end position="480"/>
    </location>
</feature>
<dbReference type="PANTHER" id="PTHR43135:SF3">
    <property type="entry name" value="ALPHA-D-RIBOSE 1-METHYLPHOSPHONATE 5-TRIPHOSPHATE DIPHOSPHATASE"/>
    <property type="match status" value="1"/>
</dbReference>
<dbReference type="InterPro" id="IPR011059">
    <property type="entry name" value="Metal-dep_hydrolase_composite"/>
</dbReference>
<dbReference type="PANTHER" id="PTHR43135">
    <property type="entry name" value="ALPHA-D-RIBOSE 1-METHYLPHOSPHONATE 5-TRIPHOSPHATE DIPHOSPHATASE"/>
    <property type="match status" value="1"/>
</dbReference>
<dbReference type="RefSeq" id="WP_126783110.1">
    <property type="nucleotide sequence ID" value="NZ_PIQC01000010.1"/>
</dbReference>